<dbReference type="PANTHER" id="PTHR33281:SF19">
    <property type="entry name" value="VOLTAGE-DEPENDENT ANION CHANNEL-FORMING PROTEIN YNEE"/>
    <property type="match status" value="1"/>
</dbReference>
<evidence type="ECO:0000256" key="3">
    <source>
        <dbReference type="ARBA" id="ARBA00022475"/>
    </source>
</evidence>
<dbReference type="GO" id="GO:0005254">
    <property type="term" value="F:chloride channel activity"/>
    <property type="evidence" value="ECO:0007669"/>
    <property type="project" value="InterPro"/>
</dbReference>
<dbReference type="GO" id="GO:0005886">
    <property type="term" value="C:plasma membrane"/>
    <property type="evidence" value="ECO:0007669"/>
    <property type="project" value="UniProtKB-SubCell"/>
</dbReference>
<evidence type="ECO:0000256" key="1">
    <source>
        <dbReference type="ARBA" id="ARBA00004651"/>
    </source>
</evidence>
<keyword evidence="7 8" id="KW-0472">Membrane</keyword>
<evidence type="ECO:0000256" key="4">
    <source>
        <dbReference type="ARBA" id="ARBA00022692"/>
    </source>
</evidence>
<keyword evidence="3" id="KW-1003">Cell membrane</keyword>
<dbReference type="EMBL" id="MU793413">
    <property type="protein sequence ID" value="KAJ3783576.1"/>
    <property type="molecule type" value="Genomic_DNA"/>
</dbReference>
<dbReference type="PANTHER" id="PTHR33281">
    <property type="entry name" value="UPF0187 PROTEIN YNEE"/>
    <property type="match status" value="1"/>
</dbReference>
<evidence type="ECO:0000256" key="6">
    <source>
        <dbReference type="ARBA" id="ARBA00023065"/>
    </source>
</evidence>
<proteinExistence type="predicted"/>
<comment type="caution">
    <text evidence="9">The sequence shown here is derived from an EMBL/GenBank/DDBJ whole genome shotgun (WGS) entry which is preliminary data.</text>
</comment>
<evidence type="ECO:0000256" key="7">
    <source>
        <dbReference type="ARBA" id="ARBA00023136"/>
    </source>
</evidence>
<gene>
    <name evidence="9" type="ORF">GGU10DRAFT_334630</name>
</gene>
<evidence type="ECO:0000313" key="10">
    <source>
        <dbReference type="Proteomes" id="UP001163798"/>
    </source>
</evidence>
<organism evidence="9 10">
    <name type="scientific">Lentinula aff. detonsa</name>
    <dbReference type="NCBI Taxonomy" id="2804958"/>
    <lineage>
        <taxon>Eukaryota</taxon>
        <taxon>Fungi</taxon>
        <taxon>Dikarya</taxon>
        <taxon>Basidiomycota</taxon>
        <taxon>Agaricomycotina</taxon>
        <taxon>Agaricomycetes</taxon>
        <taxon>Agaricomycetidae</taxon>
        <taxon>Agaricales</taxon>
        <taxon>Marasmiineae</taxon>
        <taxon>Omphalotaceae</taxon>
        <taxon>Lentinula</taxon>
    </lineage>
</organism>
<keyword evidence="5 8" id="KW-1133">Transmembrane helix</keyword>
<reference evidence="9" key="1">
    <citation type="submission" date="2022-08" db="EMBL/GenBank/DDBJ databases">
        <authorList>
            <consortium name="DOE Joint Genome Institute"/>
            <person name="Min B."/>
            <person name="Riley R."/>
            <person name="Sierra-Patev S."/>
            <person name="Naranjo-Ortiz M."/>
            <person name="Looney B."/>
            <person name="Konkel Z."/>
            <person name="Slot J.C."/>
            <person name="Sakamoto Y."/>
            <person name="Steenwyk J.L."/>
            <person name="Rokas A."/>
            <person name="Carro J."/>
            <person name="Camarero S."/>
            <person name="Ferreira P."/>
            <person name="Molpeceres G."/>
            <person name="Ruiz-Duenas F.J."/>
            <person name="Serrano A."/>
            <person name="Henrissat B."/>
            <person name="Drula E."/>
            <person name="Hughes K.W."/>
            <person name="Mata J.L."/>
            <person name="Ishikawa N.K."/>
            <person name="Vargas-Isla R."/>
            <person name="Ushijima S."/>
            <person name="Smith C.A."/>
            <person name="Ahrendt S."/>
            <person name="Andreopoulos W."/>
            <person name="He G."/>
            <person name="Labutti K."/>
            <person name="Lipzen A."/>
            <person name="Ng V."/>
            <person name="Sandor L."/>
            <person name="Barry K."/>
            <person name="Martinez A.T."/>
            <person name="Xiao Y."/>
            <person name="Gibbons J.G."/>
            <person name="Terashima K."/>
            <person name="Hibbett D.S."/>
            <person name="Grigoriev I.V."/>
        </authorList>
    </citation>
    <scope>NUCLEOTIDE SEQUENCE</scope>
    <source>
        <strain evidence="9">TFB10291</strain>
    </source>
</reference>
<evidence type="ECO:0000256" key="8">
    <source>
        <dbReference type="SAM" id="Phobius"/>
    </source>
</evidence>
<keyword evidence="2" id="KW-0813">Transport</keyword>
<dbReference type="Proteomes" id="UP001163798">
    <property type="component" value="Unassembled WGS sequence"/>
</dbReference>
<evidence type="ECO:0000256" key="2">
    <source>
        <dbReference type="ARBA" id="ARBA00022448"/>
    </source>
</evidence>
<feature type="transmembrane region" description="Helical" evidence="8">
    <location>
        <begin position="167"/>
        <end position="185"/>
    </location>
</feature>
<evidence type="ECO:0000256" key="5">
    <source>
        <dbReference type="ARBA" id="ARBA00022989"/>
    </source>
</evidence>
<keyword evidence="10" id="KW-1185">Reference proteome</keyword>
<dbReference type="AlphaFoldDB" id="A0AA38KQS7"/>
<name>A0AA38KQS7_9AGAR</name>
<accession>A0AA38KQS7</accession>
<comment type="subcellular location">
    <subcellularLocation>
        <location evidence="1">Cell membrane</location>
        <topology evidence="1">Multi-pass membrane protein</topology>
    </subcellularLocation>
</comment>
<evidence type="ECO:0000313" key="9">
    <source>
        <dbReference type="EMBL" id="KAJ3783576.1"/>
    </source>
</evidence>
<feature type="transmembrane region" description="Helical" evidence="8">
    <location>
        <begin position="6"/>
        <end position="27"/>
    </location>
</feature>
<sequence>MTTSFELAILNVMLSVIGVLLSFIVSYRTASATSRTSEERAIGTIRYHDGKDNGVKASGVSLKHHLRGEPGLYYDDLYASKFPALTILPSPEDALGSEGDLDLDLDYNVDGAGTVPDLSASVHDSNFNVDGSAGTSLQLGSIMSCISPFEDNLAVRIILDSVYSARISRFCTTVWLFWIFLPFQLVATFGWHSITGALIASFIYLGFLAAGEEIEQPFGMST</sequence>
<dbReference type="Pfam" id="PF25539">
    <property type="entry name" value="Bestrophin_2"/>
    <property type="match status" value="1"/>
</dbReference>
<protein>
    <submittedName>
        <fullName evidence="9">Uncharacterized protein</fullName>
    </submittedName>
</protein>
<keyword evidence="4 8" id="KW-0812">Transmembrane</keyword>
<dbReference type="InterPro" id="IPR044669">
    <property type="entry name" value="YneE/VCCN1/2-like"/>
</dbReference>
<keyword evidence="6" id="KW-0406">Ion transport</keyword>